<dbReference type="InterPro" id="IPR041247">
    <property type="entry name" value="Rad52_fam"/>
</dbReference>
<dbReference type="Proteomes" id="UP001271274">
    <property type="component" value="Unassembled WGS sequence"/>
</dbReference>
<sequence>MSDITSRLTDNQLKVLFAGLHNSRVGHNQKGFAHVQQWDVRRFLIRVFGFGGYDTELVSIDCVREIEHPPSNPSGKSRWTVVYRVHQRLTIKDIAGNPIASYDGVATGDAQNQPGLGDAHDGAVKEADSQSLKRAAVNLGDAFGLSLYNGGKTDAVVKWSAAHPEPASDAPSVPEDPPVLPDPEVPQPEAEEPQQPSPPPPAAVPDPPQQQRPGAMPAAGPNERQTALDAMWAAAQASDFVDGLPAQFESAFGHAIEQGTAAEFRQATDLMRGSVAA</sequence>
<gene>
    <name evidence="5" type="ORF">PV662_47695</name>
</gene>
<evidence type="ECO:0000256" key="3">
    <source>
        <dbReference type="ARBA" id="ARBA00023204"/>
    </source>
</evidence>
<accession>A0ABU4P1W6</accession>
<keyword evidence="6" id="KW-1185">Reference proteome</keyword>
<keyword evidence="3" id="KW-0234">DNA repair</keyword>
<reference evidence="5 6" key="1">
    <citation type="journal article" date="2023" name="Microb. Genom.">
        <title>Mesoterricola silvestris gen. nov., sp. nov., Mesoterricola sediminis sp. nov., Geothrix oryzae sp. nov., Geothrix edaphica sp. nov., Geothrix rubra sp. nov., and Geothrix limicola sp. nov., six novel members of Acidobacteriota isolated from soils.</title>
        <authorList>
            <person name="Weisberg A.J."/>
            <person name="Pearce E."/>
            <person name="Kramer C.G."/>
            <person name="Chang J.H."/>
            <person name="Clarke C.R."/>
        </authorList>
    </citation>
    <scope>NUCLEOTIDE SEQUENCE [LARGE SCALE GENOMIC DNA]</scope>
    <source>
        <strain evidence="5 6">ID09-01A</strain>
    </source>
</reference>
<evidence type="ECO:0000256" key="1">
    <source>
        <dbReference type="ARBA" id="ARBA00006638"/>
    </source>
</evidence>
<name>A0ABU4P1W6_9ACTN</name>
<protein>
    <submittedName>
        <fullName evidence="5">Rad52/Rad22 family DNA repair protein</fullName>
    </submittedName>
</protein>
<keyword evidence="2" id="KW-0227">DNA damage</keyword>
<dbReference type="EMBL" id="JARAYU010000045">
    <property type="protein sequence ID" value="MDX3707225.1"/>
    <property type="molecule type" value="Genomic_DNA"/>
</dbReference>
<dbReference type="SUPFAM" id="SSF54768">
    <property type="entry name" value="dsRNA-binding domain-like"/>
    <property type="match status" value="1"/>
</dbReference>
<evidence type="ECO:0000313" key="5">
    <source>
        <dbReference type="EMBL" id="MDX3707225.1"/>
    </source>
</evidence>
<feature type="region of interest" description="Disordered" evidence="4">
    <location>
        <begin position="161"/>
        <end position="230"/>
    </location>
</feature>
<comment type="similarity">
    <text evidence="1">Belongs to the RAD52 family.</text>
</comment>
<feature type="compositionally biased region" description="Pro residues" evidence="4">
    <location>
        <begin position="174"/>
        <end position="186"/>
    </location>
</feature>
<dbReference type="Gene3D" id="3.30.390.80">
    <property type="entry name" value="DNA repair protein Rad52/59/22"/>
    <property type="match status" value="1"/>
</dbReference>
<organism evidence="5 6">
    <name type="scientific">Streptomyces europaeiscabiei</name>
    <dbReference type="NCBI Taxonomy" id="146819"/>
    <lineage>
        <taxon>Bacteria</taxon>
        <taxon>Bacillati</taxon>
        <taxon>Actinomycetota</taxon>
        <taxon>Actinomycetes</taxon>
        <taxon>Kitasatosporales</taxon>
        <taxon>Streptomycetaceae</taxon>
        <taxon>Streptomyces</taxon>
    </lineage>
</organism>
<evidence type="ECO:0000313" key="6">
    <source>
        <dbReference type="Proteomes" id="UP001271274"/>
    </source>
</evidence>
<dbReference type="RefSeq" id="WP_319063949.1">
    <property type="nucleotide sequence ID" value="NZ_JARAUS010000266.1"/>
</dbReference>
<evidence type="ECO:0000256" key="4">
    <source>
        <dbReference type="SAM" id="MobiDB-lite"/>
    </source>
</evidence>
<comment type="caution">
    <text evidence="5">The sequence shown here is derived from an EMBL/GenBank/DDBJ whole genome shotgun (WGS) entry which is preliminary data.</text>
</comment>
<proteinExistence type="inferred from homology"/>
<dbReference type="Pfam" id="PF04098">
    <property type="entry name" value="Rad52_Rad22"/>
    <property type="match status" value="1"/>
</dbReference>
<dbReference type="InterPro" id="IPR042525">
    <property type="entry name" value="Rad52_Rad59_Rad22_sf"/>
</dbReference>
<evidence type="ECO:0000256" key="2">
    <source>
        <dbReference type="ARBA" id="ARBA00022763"/>
    </source>
</evidence>
<feature type="compositionally biased region" description="Pro residues" evidence="4">
    <location>
        <begin position="195"/>
        <end position="210"/>
    </location>
</feature>